<evidence type="ECO:0000256" key="3">
    <source>
        <dbReference type="ARBA" id="ARBA00022692"/>
    </source>
</evidence>
<evidence type="ECO:0000313" key="7">
    <source>
        <dbReference type="EMBL" id="QJD26741.1"/>
    </source>
</evidence>
<evidence type="ECO:0000256" key="4">
    <source>
        <dbReference type="ARBA" id="ARBA00022989"/>
    </source>
</evidence>
<comment type="similarity">
    <text evidence="2">Belongs to the TatC family.</text>
</comment>
<keyword evidence="4 6" id="KW-1133">Transmembrane helix</keyword>
<sequence>MANIHYHLLEIKSRFFYLISSTLCTFFLFYSYQIEIVYIIGKPFIELHQTFIFLELTEAFYTLLKISTILTIILIIPFFFYHFWSFFIPSFYQSERKKINFFVLLFLFLFVCEILLIYFYLLPKICHFLISFEMASNLENSGLYLVPLISVEFTARIESYVKLIIKISSIILLLFQIPLCICILYSKKLIHVSSFYNNRKILSLMALLISAFLVPPDASSQLIVAIFFFLLFEFFIFVGFFFE</sequence>
<keyword evidence="5 6" id="KW-0472">Membrane</keyword>
<gene>
    <name evidence="7" type="primary">tatC</name>
</gene>
<dbReference type="GO" id="GO:0009977">
    <property type="term" value="F:proton motive force dependent protein transmembrane transporter activity"/>
    <property type="evidence" value="ECO:0007669"/>
    <property type="project" value="TreeGrafter"/>
</dbReference>
<evidence type="ECO:0000256" key="6">
    <source>
        <dbReference type="SAM" id="Phobius"/>
    </source>
</evidence>
<proteinExistence type="inferred from homology"/>
<evidence type="ECO:0000256" key="2">
    <source>
        <dbReference type="ARBA" id="ARBA00008882"/>
    </source>
</evidence>
<feature type="transmembrane region" description="Helical" evidence="6">
    <location>
        <begin position="222"/>
        <end position="242"/>
    </location>
</feature>
<reference evidence="7" key="1">
    <citation type="journal article" date="2020" name="Mitochondrial DNA Part B Resour">
        <title>Complete mitochondrial genome of Micractinium singularis MM0003 (Chlorellaceae, Trebouxiophyceae).</title>
        <authorList>
            <person name="Jo S.-W."/>
            <person name="Kang N.S."/>
            <person name="Chae H."/>
            <person name="Lee J.A."/>
            <person name="Kim K.M."/>
            <person name="Yoon M."/>
            <person name="Hong J.W."/>
            <person name="Yoon H.-S."/>
        </authorList>
    </citation>
    <scope>NUCLEOTIDE SEQUENCE</scope>
    <source>
        <strain evidence="7">MM0003</strain>
    </source>
</reference>
<comment type="subcellular location">
    <subcellularLocation>
        <location evidence="1">Membrane</location>
        <topology evidence="1">Multi-pass membrane protein</topology>
    </subcellularLocation>
</comment>
<keyword evidence="7" id="KW-0496">Mitochondrion</keyword>
<protein>
    <submittedName>
        <fullName evidence="7">SecY-independent transporter protein</fullName>
    </submittedName>
</protein>
<feature type="transmembrane region" description="Helical" evidence="6">
    <location>
        <begin position="15"/>
        <end position="40"/>
    </location>
</feature>
<feature type="transmembrane region" description="Helical" evidence="6">
    <location>
        <begin position="198"/>
        <end position="216"/>
    </location>
</feature>
<dbReference type="AlphaFoldDB" id="A0A6M3S4Y9"/>
<geneLocation type="mitochondrion" evidence="7"/>
<dbReference type="PANTHER" id="PTHR30371:SF0">
    <property type="entry name" value="SEC-INDEPENDENT PROTEIN TRANSLOCASE PROTEIN TATC, CHLOROPLASTIC-RELATED"/>
    <property type="match status" value="1"/>
</dbReference>
<keyword evidence="3 6" id="KW-0812">Transmembrane</keyword>
<dbReference type="InterPro" id="IPR002033">
    <property type="entry name" value="TatC"/>
</dbReference>
<feature type="transmembrane region" description="Helical" evidence="6">
    <location>
        <begin position="99"/>
        <end position="121"/>
    </location>
</feature>
<accession>A0A6M3S4Y9</accession>
<dbReference type="GO" id="GO:0065002">
    <property type="term" value="P:intracellular protein transmembrane transport"/>
    <property type="evidence" value="ECO:0007669"/>
    <property type="project" value="TreeGrafter"/>
</dbReference>
<dbReference type="Pfam" id="PF00902">
    <property type="entry name" value="TatC"/>
    <property type="match status" value="1"/>
</dbReference>
<dbReference type="PANTHER" id="PTHR30371">
    <property type="entry name" value="SEC-INDEPENDENT PROTEIN TRANSLOCASE PROTEIN TATC"/>
    <property type="match status" value="1"/>
</dbReference>
<dbReference type="PRINTS" id="PR01840">
    <property type="entry name" value="TATCFAMILY"/>
</dbReference>
<feature type="transmembrane region" description="Helical" evidence="6">
    <location>
        <begin position="60"/>
        <end position="87"/>
    </location>
</feature>
<dbReference type="GO" id="GO:0043953">
    <property type="term" value="P:protein transport by the Tat complex"/>
    <property type="evidence" value="ECO:0007669"/>
    <property type="project" value="TreeGrafter"/>
</dbReference>
<feature type="transmembrane region" description="Helical" evidence="6">
    <location>
        <begin position="163"/>
        <end position="186"/>
    </location>
</feature>
<organism evidence="7">
    <name type="scientific">Micractinium singularis</name>
    <dbReference type="NCBI Taxonomy" id="2607981"/>
    <lineage>
        <taxon>Eukaryota</taxon>
        <taxon>Viridiplantae</taxon>
        <taxon>Chlorophyta</taxon>
        <taxon>core chlorophytes</taxon>
        <taxon>Trebouxiophyceae</taxon>
        <taxon>Chlorellales</taxon>
        <taxon>Chlorellaceae</taxon>
        <taxon>Chlorella clade</taxon>
        <taxon>Micractinium</taxon>
    </lineage>
</organism>
<evidence type="ECO:0000256" key="5">
    <source>
        <dbReference type="ARBA" id="ARBA00023136"/>
    </source>
</evidence>
<name>A0A6M3S4Y9_9CHLO</name>
<evidence type="ECO:0000256" key="1">
    <source>
        <dbReference type="ARBA" id="ARBA00004141"/>
    </source>
</evidence>
<reference evidence="7" key="2">
    <citation type="submission" date="2020-01" db="EMBL/GenBank/DDBJ databases">
        <authorList>
            <person name="Hong J.-W."/>
        </authorList>
    </citation>
    <scope>NUCLEOTIDE SEQUENCE</scope>
    <source>
        <strain evidence="7">MM0003</strain>
    </source>
</reference>
<dbReference type="EMBL" id="MN894286">
    <property type="protein sequence ID" value="QJD26741.1"/>
    <property type="molecule type" value="Genomic_DNA"/>
</dbReference>
<dbReference type="GO" id="GO:0033281">
    <property type="term" value="C:TAT protein transport complex"/>
    <property type="evidence" value="ECO:0007669"/>
    <property type="project" value="TreeGrafter"/>
</dbReference>